<dbReference type="EMBL" id="JAHFXF010000043">
    <property type="protein sequence ID" value="KAG9698927.1"/>
    <property type="molecule type" value="Genomic_DNA"/>
</dbReference>
<reference evidence="3" key="1">
    <citation type="journal article" date="2021" name="J Fungi (Basel)">
        <title>Virulence traits and population genomics of the black yeast Aureobasidium melanogenum.</title>
        <authorList>
            <person name="Cernosa A."/>
            <person name="Sun X."/>
            <person name="Gostincar C."/>
            <person name="Fang C."/>
            <person name="Gunde-Cimerman N."/>
            <person name="Song Z."/>
        </authorList>
    </citation>
    <scope>NUCLEOTIDE SEQUENCE</scope>
    <source>
        <strain evidence="3">EXF-9911</strain>
    </source>
</reference>
<protein>
    <submittedName>
        <fullName evidence="3">Uncharacterized protein</fullName>
    </submittedName>
</protein>
<name>A0A9P8EW62_AURME</name>
<feature type="region of interest" description="Disordered" evidence="2">
    <location>
        <begin position="1"/>
        <end position="53"/>
    </location>
</feature>
<feature type="region of interest" description="Disordered" evidence="2">
    <location>
        <begin position="302"/>
        <end position="342"/>
    </location>
</feature>
<keyword evidence="1" id="KW-0175">Coiled coil</keyword>
<feature type="compositionally biased region" description="Polar residues" evidence="2">
    <location>
        <begin position="33"/>
        <end position="48"/>
    </location>
</feature>
<feature type="non-terminal residue" evidence="3">
    <location>
        <position position="359"/>
    </location>
</feature>
<dbReference type="Proteomes" id="UP000779574">
    <property type="component" value="Unassembled WGS sequence"/>
</dbReference>
<dbReference type="AlphaFoldDB" id="A0A9P8EW62"/>
<evidence type="ECO:0000256" key="2">
    <source>
        <dbReference type="SAM" id="MobiDB-lite"/>
    </source>
</evidence>
<organism evidence="3 4">
    <name type="scientific">Aureobasidium melanogenum</name>
    <name type="common">Aureobasidium pullulans var. melanogenum</name>
    <dbReference type="NCBI Taxonomy" id="46634"/>
    <lineage>
        <taxon>Eukaryota</taxon>
        <taxon>Fungi</taxon>
        <taxon>Dikarya</taxon>
        <taxon>Ascomycota</taxon>
        <taxon>Pezizomycotina</taxon>
        <taxon>Dothideomycetes</taxon>
        <taxon>Dothideomycetidae</taxon>
        <taxon>Dothideales</taxon>
        <taxon>Saccotheciaceae</taxon>
        <taxon>Aureobasidium</taxon>
    </lineage>
</organism>
<reference evidence="3" key="2">
    <citation type="submission" date="2021-08" db="EMBL/GenBank/DDBJ databases">
        <authorList>
            <person name="Gostincar C."/>
            <person name="Sun X."/>
            <person name="Song Z."/>
            <person name="Gunde-Cimerman N."/>
        </authorList>
    </citation>
    <scope>NUCLEOTIDE SEQUENCE</scope>
    <source>
        <strain evidence="3">EXF-9911</strain>
    </source>
</reference>
<dbReference type="OrthoDB" id="9977870at2759"/>
<evidence type="ECO:0000256" key="1">
    <source>
        <dbReference type="SAM" id="Coils"/>
    </source>
</evidence>
<evidence type="ECO:0000313" key="4">
    <source>
        <dbReference type="Proteomes" id="UP000779574"/>
    </source>
</evidence>
<accession>A0A9P8EW62</accession>
<evidence type="ECO:0000313" key="3">
    <source>
        <dbReference type="EMBL" id="KAG9698927.1"/>
    </source>
</evidence>
<comment type="caution">
    <text evidence="3">The sequence shown here is derived from an EMBL/GenBank/DDBJ whole genome shotgun (WGS) entry which is preliminary data.</text>
</comment>
<gene>
    <name evidence="3" type="ORF">KCU76_g1889</name>
</gene>
<sequence length="359" mass="41299">MSQEEQDALMNMLVAWDDEATTTPPTIHESEVTSHPASYPKSRSQSRSPVCGAEQLQTLEEEKRKNLEKALGMPEFKDLRQEQERQRDSLIAWAGKKRQGIIDGYAVRKLQLLPHFDRQKDQLSEKQSAVIARIEDKHVLDEHEMREAHEVETRNNAIALKHMEAYCRGETTSGVRHERAITDRDLAELTKARRARDQMEAKHSGAISVLRGEQSRRISQRLVKQEEELAELEARQVKEIDSLQRECDDMVRAWDDETQKRRAKLETWWNIQVEIWRKKLERDTGIQFSGELPTISWPSTDVVESNRRRDPTKRHTIAVSPAPGLAPAENRGPRSVSPARKPHRISTAFTIRSGMIGKV</sequence>
<feature type="coiled-coil region" evidence="1">
    <location>
        <begin position="215"/>
        <end position="246"/>
    </location>
</feature>
<proteinExistence type="predicted"/>